<keyword evidence="13" id="KW-1185">Reference proteome</keyword>
<dbReference type="FunFam" id="1.20.1250.20:FF:000026">
    <property type="entry name" value="MFS quinate transporter QutD"/>
    <property type="match status" value="1"/>
</dbReference>
<evidence type="ECO:0000256" key="3">
    <source>
        <dbReference type="ARBA" id="ARBA00022448"/>
    </source>
</evidence>
<dbReference type="OrthoDB" id="4142200at2759"/>
<dbReference type="STRING" id="559304.G8Y8G3"/>
<keyword evidence="6 9" id="KW-0472">Membrane</keyword>
<protein>
    <submittedName>
        <fullName evidence="11">Piso0_004313 protein</fullName>
    </submittedName>
</protein>
<feature type="transmembrane region" description="Helical" evidence="9">
    <location>
        <begin position="342"/>
        <end position="365"/>
    </location>
</feature>
<dbReference type="GO" id="GO:0016020">
    <property type="term" value="C:membrane"/>
    <property type="evidence" value="ECO:0007669"/>
    <property type="project" value="UniProtKB-SubCell"/>
</dbReference>
<dbReference type="Gene3D" id="1.20.1250.20">
    <property type="entry name" value="MFS general substrate transporter like domains"/>
    <property type="match status" value="1"/>
</dbReference>
<dbReference type="InterPro" id="IPR005828">
    <property type="entry name" value="MFS_sugar_transport-like"/>
</dbReference>
<evidence type="ECO:0000259" key="10">
    <source>
        <dbReference type="PROSITE" id="PS50850"/>
    </source>
</evidence>
<evidence type="ECO:0000256" key="7">
    <source>
        <dbReference type="RuleBase" id="RU003346"/>
    </source>
</evidence>
<evidence type="ECO:0000256" key="4">
    <source>
        <dbReference type="ARBA" id="ARBA00022692"/>
    </source>
</evidence>
<gene>
    <name evidence="11" type="primary">Piso0_004313</name>
    <name evidence="11" type="ORF">GNLVRS01_PISO0K14134g</name>
    <name evidence="12" type="ORF">GNLVRS01_PISO0L14135g</name>
</gene>
<feature type="transmembrane region" description="Helical" evidence="9">
    <location>
        <begin position="27"/>
        <end position="54"/>
    </location>
</feature>
<feature type="transmembrane region" description="Helical" evidence="9">
    <location>
        <begin position="313"/>
        <end position="335"/>
    </location>
</feature>
<evidence type="ECO:0000313" key="12">
    <source>
        <dbReference type="EMBL" id="CCE84758.1"/>
    </source>
</evidence>
<dbReference type="InterPro" id="IPR005829">
    <property type="entry name" value="Sugar_transporter_CS"/>
</dbReference>
<reference evidence="13" key="2">
    <citation type="journal article" date="2012" name="G3 (Bethesda)">
        <title>Pichia sorbitophila, an interspecies yeast hybrid reveals early steps of genome resolution following polyploidization.</title>
        <authorList>
            <person name="Leh Louis V."/>
            <person name="Despons L."/>
            <person name="Friedrich A."/>
            <person name="Martin T."/>
            <person name="Durrens P."/>
            <person name="Casaregola S."/>
            <person name="Neuveglise C."/>
            <person name="Fairhead C."/>
            <person name="Marck C."/>
            <person name="Cruz J.A."/>
            <person name="Straub M.L."/>
            <person name="Kugler V."/>
            <person name="Sacerdot C."/>
            <person name="Uzunov Z."/>
            <person name="Thierry A."/>
            <person name="Weiss S."/>
            <person name="Bleykasten C."/>
            <person name="De Montigny J."/>
            <person name="Jacques N."/>
            <person name="Jung P."/>
            <person name="Lemaire M."/>
            <person name="Mallet S."/>
            <person name="Morel G."/>
            <person name="Richard G.F."/>
            <person name="Sarkar A."/>
            <person name="Savel G."/>
            <person name="Schacherer J."/>
            <person name="Seret M.L."/>
            <person name="Talla E."/>
            <person name="Samson G."/>
            <person name="Jubin C."/>
            <person name="Poulain J."/>
            <person name="Vacherie B."/>
            <person name="Barbe V."/>
            <person name="Pelletier E."/>
            <person name="Sherman D.J."/>
            <person name="Westhof E."/>
            <person name="Weissenbach J."/>
            <person name="Baret P.V."/>
            <person name="Wincker P."/>
            <person name="Gaillardin C."/>
            <person name="Dujon B."/>
            <person name="Souciet J.L."/>
        </authorList>
    </citation>
    <scope>NUCLEOTIDE SEQUENCE [LARGE SCALE GENOMIC DNA]</scope>
    <source>
        <strain evidence="13">ATCC MYA-4447 / BCRC 22081 / CBS 7064 / NBRC 10061 / NRRL Y-12695</strain>
    </source>
</reference>
<dbReference type="Proteomes" id="UP000005222">
    <property type="component" value="Chromosome K"/>
</dbReference>
<feature type="transmembrane region" description="Helical" evidence="9">
    <location>
        <begin position="460"/>
        <end position="478"/>
    </location>
</feature>
<feature type="transmembrane region" description="Helical" evidence="9">
    <location>
        <begin position="189"/>
        <end position="209"/>
    </location>
</feature>
<dbReference type="HOGENOM" id="CLU_001265_30_12_1"/>
<dbReference type="eggNOG" id="KOG0254">
    <property type="taxonomic scope" value="Eukaryota"/>
</dbReference>
<accession>G8Y8G3</accession>
<dbReference type="InParanoid" id="G8Y8G3"/>
<keyword evidence="4 9" id="KW-0812">Transmembrane</keyword>
<dbReference type="CDD" id="cd17356">
    <property type="entry name" value="MFS_HXT"/>
    <property type="match status" value="1"/>
</dbReference>
<dbReference type="NCBIfam" id="TIGR00879">
    <property type="entry name" value="SP"/>
    <property type="match status" value="1"/>
</dbReference>
<feature type="transmembrane region" description="Helical" evidence="9">
    <location>
        <begin position="98"/>
        <end position="117"/>
    </location>
</feature>
<dbReference type="Pfam" id="PF00083">
    <property type="entry name" value="Sugar_tr"/>
    <property type="match status" value="1"/>
</dbReference>
<dbReference type="InterPro" id="IPR036259">
    <property type="entry name" value="MFS_trans_sf"/>
</dbReference>
<feature type="transmembrane region" description="Helical" evidence="9">
    <location>
        <begin position="393"/>
        <end position="417"/>
    </location>
</feature>
<feature type="region of interest" description="Disordered" evidence="8">
    <location>
        <begin position="523"/>
        <end position="546"/>
    </location>
</feature>
<feature type="transmembrane region" description="Helical" evidence="9">
    <location>
        <begin position="156"/>
        <end position="177"/>
    </location>
</feature>
<dbReference type="GO" id="GO:0005351">
    <property type="term" value="F:carbohydrate:proton symporter activity"/>
    <property type="evidence" value="ECO:0007669"/>
    <property type="project" value="TreeGrafter"/>
</dbReference>
<name>G8Y8G3_PICSO</name>
<evidence type="ECO:0000313" key="11">
    <source>
        <dbReference type="EMBL" id="CCE83727.1"/>
    </source>
</evidence>
<feature type="transmembrane region" description="Helical" evidence="9">
    <location>
        <begin position="279"/>
        <end position="301"/>
    </location>
</feature>
<evidence type="ECO:0000256" key="9">
    <source>
        <dbReference type="SAM" id="Phobius"/>
    </source>
</evidence>
<dbReference type="PANTHER" id="PTHR48022:SF7">
    <property type="entry name" value="MAJOR FACILITATOR SUPERFAMILY (MFS) PROFILE DOMAIN-CONTAINING PROTEIN-RELATED"/>
    <property type="match status" value="1"/>
</dbReference>
<feature type="transmembrane region" description="Helical" evidence="9">
    <location>
        <begin position="429"/>
        <end position="448"/>
    </location>
</feature>
<dbReference type="InterPro" id="IPR020846">
    <property type="entry name" value="MFS_dom"/>
</dbReference>
<dbReference type="PANTHER" id="PTHR48022">
    <property type="entry name" value="PLASTIDIC GLUCOSE TRANSPORTER 4"/>
    <property type="match status" value="1"/>
</dbReference>
<evidence type="ECO:0000256" key="1">
    <source>
        <dbReference type="ARBA" id="ARBA00004141"/>
    </source>
</evidence>
<dbReference type="EMBL" id="FO082048">
    <property type="protein sequence ID" value="CCE84758.1"/>
    <property type="molecule type" value="Genomic_DNA"/>
</dbReference>
<evidence type="ECO:0000256" key="5">
    <source>
        <dbReference type="ARBA" id="ARBA00022989"/>
    </source>
</evidence>
<dbReference type="SUPFAM" id="SSF103473">
    <property type="entry name" value="MFS general substrate transporter"/>
    <property type="match status" value="1"/>
</dbReference>
<dbReference type="Proteomes" id="UP000005222">
    <property type="component" value="Chromosome L"/>
</dbReference>
<feature type="transmembrane region" description="Helical" evidence="9">
    <location>
        <begin position="66"/>
        <end position="86"/>
    </location>
</feature>
<evidence type="ECO:0000313" key="13">
    <source>
        <dbReference type="Proteomes" id="UP000005222"/>
    </source>
</evidence>
<evidence type="ECO:0000256" key="6">
    <source>
        <dbReference type="ARBA" id="ARBA00023136"/>
    </source>
</evidence>
<reference evidence="11" key="1">
    <citation type="submission" date="2011-10" db="EMBL/GenBank/DDBJ databases">
        <authorList>
            <person name="Genoscope - CEA"/>
        </authorList>
    </citation>
    <scope>NUCLEOTIDE SEQUENCE</scope>
</reference>
<feature type="domain" description="Major facilitator superfamily (MFS) profile" evidence="10">
    <location>
        <begin position="30"/>
        <end position="482"/>
    </location>
</feature>
<keyword evidence="3 7" id="KW-0813">Transport</keyword>
<comment type="subcellular location">
    <subcellularLocation>
        <location evidence="1">Membrane</location>
        <topology evidence="1">Multi-pass membrane protein</topology>
    </subcellularLocation>
</comment>
<feature type="compositionally biased region" description="Polar residues" evidence="8">
    <location>
        <begin position="530"/>
        <end position="546"/>
    </location>
</feature>
<dbReference type="InterPro" id="IPR003663">
    <property type="entry name" value="Sugar/inositol_transpt"/>
</dbReference>
<evidence type="ECO:0000256" key="2">
    <source>
        <dbReference type="ARBA" id="ARBA00010992"/>
    </source>
</evidence>
<evidence type="ECO:0000256" key="8">
    <source>
        <dbReference type="SAM" id="MobiDB-lite"/>
    </source>
</evidence>
<proteinExistence type="inferred from homology"/>
<feature type="transmembrane region" description="Helical" evidence="9">
    <location>
        <begin position="123"/>
        <end position="144"/>
    </location>
</feature>
<dbReference type="PRINTS" id="PR00171">
    <property type="entry name" value="SUGRTRNSPORT"/>
</dbReference>
<sequence>MGYEAKLVKPAIKVATFLDKFPKIYNIYVVAIISCISGMMFGFDIASMSAFIGIKQYRDFFNSPDSNLQGIISASMALGSIFGSLASSFVSEPFGRRVSLFLCAFFWVVGAAIQSSVQNVAQLIIGRFISGFGVGFGSTVAPVYGSELSPRKIRGLVGCCFQFSVTLGILIMFYISYGLHFVNGTASFRIAWGLQIVPGLVLILGLFFIPESPRWMAKQGFWDKCESIVAEIHAKGDKDDPDVLIEVAEIKDQLQSEKDAKAFTYADLFTKRYIGRTTIAVFGQIWQQLTGMNTLMYYIVYIFKMAGYSGNTLLVSSSIQYVLNTVMTIPAFYLIDRFGRRPILLIGATLMMAFQFAIGGILASYSEKVDSFEGDTTIRLHIPKSQSSASKGVIASCYLFVVSFASTWGVCIWVYCAEIWGDNLCRQRGAAVATSSNWMFNFAIAMFTPSAFKNITWKTYFVFATFCGTMFIHVFFFFPETKGKRLEEIGQMWDAGVPAWKTAPWKPTVPLIDDDNMHEKFSITHGETGGTSSKSSDGASNNAHAV</sequence>
<dbReference type="PROSITE" id="PS00216">
    <property type="entry name" value="SUGAR_TRANSPORT_1"/>
    <property type="match status" value="2"/>
</dbReference>
<dbReference type="PROSITE" id="PS50850">
    <property type="entry name" value="MFS"/>
    <property type="match status" value="1"/>
</dbReference>
<comment type="similarity">
    <text evidence="2 7">Belongs to the major facilitator superfamily. Sugar transporter (TC 2.A.1.1) family.</text>
</comment>
<dbReference type="EMBL" id="FO082049">
    <property type="protein sequence ID" value="CCE83727.1"/>
    <property type="molecule type" value="Genomic_DNA"/>
</dbReference>
<dbReference type="PROSITE" id="PS00217">
    <property type="entry name" value="SUGAR_TRANSPORT_2"/>
    <property type="match status" value="1"/>
</dbReference>
<dbReference type="AlphaFoldDB" id="G8Y8G3"/>
<organism evidence="11 13">
    <name type="scientific">Pichia sorbitophila (strain ATCC MYA-4447 / BCRC 22081 / CBS 7064 / NBRC 10061 / NRRL Y-12695)</name>
    <name type="common">Hybrid yeast</name>
    <dbReference type="NCBI Taxonomy" id="559304"/>
    <lineage>
        <taxon>Eukaryota</taxon>
        <taxon>Fungi</taxon>
        <taxon>Dikarya</taxon>
        <taxon>Ascomycota</taxon>
        <taxon>Saccharomycotina</taxon>
        <taxon>Pichiomycetes</taxon>
        <taxon>Debaryomycetaceae</taxon>
        <taxon>Millerozyma</taxon>
    </lineage>
</organism>
<dbReference type="InterPro" id="IPR050360">
    <property type="entry name" value="MFS_Sugar_Transporters"/>
</dbReference>
<keyword evidence="5 9" id="KW-1133">Transmembrane helix</keyword>
<dbReference type="PROSITE" id="PS51257">
    <property type="entry name" value="PROKAR_LIPOPROTEIN"/>
    <property type="match status" value="1"/>
</dbReference>